<keyword evidence="1" id="KW-0328">Glycosyltransferase</keyword>
<dbReference type="OrthoDB" id="9802525at2"/>
<evidence type="ECO:0000259" key="4">
    <source>
        <dbReference type="Pfam" id="PF13439"/>
    </source>
</evidence>
<dbReference type="SUPFAM" id="SSF53756">
    <property type="entry name" value="UDP-Glycosyltransferase/glycogen phosphorylase"/>
    <property type="match status" value="1"/>
</dbReference>
<dbReference type="Proteomes" id="UP000468668">
    <property type="component" value="Unassembled WGS sequence"/>
</dbReference>
<comment type="caution">
    <text evidence="5">The sequence shown here is derived from an EMBL/GenBank/DDBJ whole genome shotgun (WGS) entry which is preliminary data.</text>
</comment>
<proteinExistence type="predicted"/>
<dbReference type="Pfam" id="PF00534">
    <property type="entry name" value="Glycos_transf_1"/>
    <property type="match status" value="1"/>
</dbReference>
<dbReference type="InterPro" id="IPR001296">
    <property type="entry name" value="Glyco_trans_1"/>
</dbReference>
<feature type="domain" description="Glycosyltransferase subfamily 4-like N-terminal" evidence="4">
    <location>
        <begin position="76"/>
        <end position="247"/>
    </location>
</feature>
<dbReference type="Gene3D" id="3.40.50.2000">
    <property type="entry name" value="Glycogen Phosphorylase B"/>
    <property type="match status" value="2"/>
</dbReference>
<dbReference type="AlphaFoldDB" id="A0A6N6NKB8"/>
<evidence type="ECO:0000313" key="6">
    <source>
        <dbReference type="Proteomes" id="UP000468668"/>
    </source>
</evidence>
<dbReference type="GO" id="GO:1901137">
    <property type="term" value="P:carbohydrate derivative biosynthetic process"/>
    <property type="evidence" value="ECO:0007669"/>
    <property type="project" value="UniProtKB-ARBA"/>
</dbReference>
<name>A0A6N6NKB8_9ACTN</name>
<dbReference type="InterPro" id="IPR050194">
    <property type="entry name" value="Glycosyltransferase_grp1"/>
</dbReference>
<dbReference type="PANTHER" id="PTHR45947">
    <property type="entry name" value="SULFOQUINOVOSYL TRANSFERASE SQD2"/>
    <property type="match status" value="1"/>
</dbReference>
<dbReference type="PANTHER" id="PTHR45947:SF3">
    <property type="entry name" value="SULFOQUINOVOSYL TRANSFERASE SQD2"/>
    <property type="match status" value="1"/>
</dbReference>
<dbReference type="GO" id="GO:0016757">
    <property type="term" value="F:glycosyltransferase activity"/>
    <property type="evidence" value="ECO:0007669"/>
    <property type="project" value="UniProtKB-KW"/>
</dbReference>
<keyword evidence="6" id="KW-1185">Reference proteome</keyword>
<dbReference type="EMBL" id="WAJR01000023">
    <property type="protein sequence ID" value="KAB1638682.1"/>
    <property type="molecule type" value="Genomic_DNA"/>
</dbReference>
<dbReference type="CDD" id="cd03801">
    <property type="entry name" value="GT4_PimA-like"/>
    <property type="match status" value="1"/>
</dbReference>
<evidence type="ECO:0000259" key="3">
    <source>
        <dbReference type="Pfam" id="PF00534"/>
    </source>
</evidence>
<feature type="domain" description="Glycosyl transferase family 1" evidence="3">
    <location>
        <begin position="257"/>
        <end position="420"/>
    </location>
</feature>
<evidence type="ECO:0000256" key="1">
    <source>
        <dbReference type="ARBA" id="ARBA00022676"/>
    </source>
</evidence>
<dbReference type="InterPro" id="IPR028098">
    <property type="entry name" value="Glyco_trans_4-like_N"/>
</dbReference>
<accession>A0A6N6NKB8</accession>
<sequence length="447" mass="48498">MSQEKGPFSQLSVGERPSLAAKVRFYLFSISFTHSTYNKSERGKNLQEEIVATTAEKHTAQSLRICLFSALYRPSMGGVETYTESLARALYEMGAEVTVATCNTHGLAARERENGVNVVRFPCKPLLGGRFPLVKNDEEAKRLWTHLEDEHFDYVIANTRFYTLTERALDFATRAGVVPLLIEHGSAHLTMGSALIDPVVQAVEHALTKRDLRYPFVAYAVSRKASAWLGHFGIESAGELPNSIDADVYVAQASARDFRAELGIPADDLMVAFAGRLVPEKGVVELAQATAAIAEHPDANGRAVHLIIAGAGPKQGDIERIGCGNIHLVGQLGRQDLAALMSQADAMALPSRSEGFATTLLEAAACATPAIVTPVGGTDELVSDERFGTIIPNARTETVEAALREAARNPQRLAEQGENVARRVRAEYSWRRTAERALSACRKANGK</sequence>
<reference evidence="5 6" key="1">
    <citation type="submission" date="2019-09" db="EMBL/GenBank/DDBJ databases">
        <title>Whole genome shotgun sequencing (WGS) of Ellagibacter isourolithinifaciens DSM 104140(T) and Adlercreutzia muris DSM 29508(T).</title>
        <authorList>
            <person name="Stoll D.A."/>
            <person name="Danylec N."/>
            <person name="Huch M."/>
        </authorList>
    </citation>
    <scope>NUCLEOTIDE SEQUENCE [LARGE SCALE GENOMIC DNA]</scope>
    <source>
        <strain evidence="5 6">DSM 104140</strain>
    </source>
</reference>
<evidence type="ECO:0000313" key="5">
    <source>
        <dbReference type="EMBL" id="KAB1638682.1"/>
    </source>
</evidence>
<dbReference type="Pfam" id="PF13439">
    <property type="entry name" value="Glyco_transf_4"/>
    <property type="match status" value="1"/>
</dbReference>
<protein>
    <submittedName>
        <fullName evidence="5">Glycosyltransferase family 4 protein</fullName>
    </submittedName>
</protein>
<gene>
    <name evidence="5" type="ORF">F8C90_08290</name>
</gene>
<evidence type="ECO:0000256" key="2">
    <source>
        <dbReference type="ARBA" id="ARBA00022679"/>
    </source>
</evidence>
<organism evidence="5 6">
    <name type="scientific">Ellagibacter isourolithinifaciens</name>
    <dbReference type="NCBI Taxonomy" id="2137581"/>
    <lineage>
        <taxon>Bacteria</taxon>
        <taxon>Bacillati</taxon>
        <taxon>Actinomycetota</taxon>
        <taxon>Coriobacteriia</taxon>
        <taxon>Eggerthellales</taxon>
        <taxon>Eggerthellaceae</taxon>
        <taxon>Ellagibacter</taxon>
    </lineage>
</organism>
<keyword evidence="2 5" id="KW-0808">Transferase</keyword>